<evidence type="ECO:0000256" key="4">
    <source>
        <dbReference type="ARBA" id="ARBA00022723"/>
    </source>
</evidence>
<dbReference type="EMBL" id="CP097510">
    <property type="protein sequence ID" value="URE34620.1"/>
    <property type="molecule type" value="Genomic_DNA"/>
</dbReference>
<dbReference type="SUPFAM" id="SSF48264">
    <property type="entry name" value="Cytochrome P450"/>
    <property type="match status" value="1"/>
</dbReference>
<dbReference type="Gene3D" id="1.10.630.10">
    <property type="entry name" value="Cytochrome P450"/>
    <property type="match status" value="1"/>
</dbReference>
<comment type="similarity">
    <text evidence="2">Belongs to the cytochrome P450 family.</text>
</comment>
<dbReference type="Pfam" id="PF03765">
    <property type="entry name" value="CRAL_TRIO_N"/>
    <property type="match status" value="1"/>
</dbReference>
<feature type="domain" description="CRAL-TRIO" evidence="11">
    <location>
        <begin position="564"/>
        <end position="727"/>
    </location>
</feature>
<dbReference type="PRINTS" id="PR00385">
    <property type="entry name" value="P450"/>
</dbReference>
<dbReference type="AlphaFoldDB" id="A0A9E7HJ53"/>
<dbReference type="Gene3D" id="3.40.525.10">
    <property type="entry name" value="CRAL-TRIO lipid binding domain"/>
    <property type="match status" value="1"/>
</dbReference>
<keyword evidence="5" id="KW-0443">Lipid metabolism</keyword>
<keyword evidence="5" id="KW-0444">Lipid biosynthesis</keyword>
<dbReference type="GO" id="GO:0020037">
    <property type="term" value="F:heme binding"/>
    <property type="evidence" value="ECO:0007669"/>
    <property type="project" value="InterPro"/>
</dbReference>
<protein>
    <submittedName>
        <fullName evidence="12">Cytochrome P450</fullName>
    </submittedName>
</protein>
<evidence type="ECO:0000259" key="11">
    <source>
        <dbReference type="PROSITE" id="PS50191"/>
    </source>
</evidence>
<evidence type="ECO:0000256" key="8">
    <source>
        <dbReference type="ARBA" id="ARBA00023004"/>
    </source>
</evidence>
<dbReference type="GO" id="GO:0016132">
    <property type="term" value="P:brassinosteroid biosynthetic process"/>
    <property type="evidence" value="ECO:0007669"/>
    <property type="project" value="TreeGrafter"/>
</dbReference>
<keyword evidence="5" id="KW-0752">Steroid biosynthesis</keyword>
<dbReference type="InterPro" id="IPR001128">
    <property type="entry name" value="Cyt_P450"/>
</dbReference>
<evidence type="ECO:0000256" key="7">
    <source>
        <dbReference type="ARBA" id="ARBA00023002"/>
    </source>
</evidence>
<keyword evidence="9" id="KW-0472">Membrane</keyword>
<dbReference type="GO" id="GO:0010268">
    <property type="term" value="P:brassinosteroid homeostasis"/>
    <property type="evidence" value="ECO:0007669"/>
    <property type="project" value="TreeGrafter"/>
</dbReference>
<evidence type="ECO:0000256" key="6">
    <source>
        <dbReference type="ARBA" id="ARBA00022989"/>
    </source>
</evidence>
<dbReference type="GO" id="GO:0016125">
    <property type="term" value="P:sterol metabolic process"/>
    <property type="evidence" value="ECO:0007669"/>
    <property type="project" value="TreeGrafter"/>
</dbReference>
<keyword evidence="13" id="KW-1185">Reference proteome</keyword>
<gene>
    <name evidence="12" type="ORF">MUK42_16900</name>
</gene>
<keyword evidence="6" id="KW-1133">Transmembrane helix</keyword>
<name>A0A9E7HJ53_9LILI</name>
<keyword evidence="3" id="KW-0812">Transmembrane</keyword>
<organism evidence="12 13">
    <name type="scientific">Musa troglodytarum</name>
    <name type="common">fe'i banana</name>
    <dbReference type="NCBI Taxonomy" id="320322"/>
    <lineage>
        <taxon>Eukaryota</taxon>
        <taxon>Viridiplantae</taxon>
        <taxon>Streptophyta</taxon>
        <taxon>Embryophyta</taxon>
        <taxon>Tracheophyta</taxon>
        <taxon>Spermatophyta</taxon>
        <taxon>Magnoliopsida</taxon>
        <taxon>Liliopsida</taxon>
        <taxon>Zingiberales</taxon>
        <taxon>Musaceae</taxon>
        <taxon>Musa</taxon>
    </lineage>
</organism>
<dbReference type="InterPro" id="IPR036865">
    <property type="entry name" value="CRAL-TRIO_dom_sf"/>
</dbReference>
<keyword evidence="7" id="KW-0560">Oxidoreductase</keyword>
<comment type="cofactor">
    <cofactor evidence="10">
        <name>heme</name>
        <dbReference type="ChEBI" id="CHEBI:30413"/>
    </cofactor>
</comment>
<dbReference type="GO" id="GO:0005506">
    <property type="term" value="F:iron ion binding"/>
    <property type="evidence" value="ECO:0007669"/>
    <property type="project" value="InterPro"/>
</dbReference>
<dbReference type="OrthoDB" id="1372046at2759"/>
<dbReference type="Proteomes" id="UP001055439">
    <property type="component" value="Chromosome 8"/>
</dbReference>
<dbReference type="InterPro" id="IPR001251">
    <property type="entry name" value="CRAL-TRIO_dom"/>
</dbReference>
<evidence type="ECO:0000313" key="12">
    <source>
        <dbReference type="EMBL" id="URE34620.1"/>
    </source>
</evidence>
<feature type="binding site" description="axial binding residue" evidence="10">
    <location>
        <position position="425"/>
    </location>
    <ligand>
        <name>heme</name>
        <dbReference type="ChEBI" id="CHEBI:30413"/>
    </ligand>
    <ligandPart>
        <name>Fe</name>
        <dbReference type="ChEBI" id="CHEBI:18248"/>
    </ligandPart>
</feature>
<dbReference type="GO" id="GO:0004497">
    <property type="term" value="F:monooxygenase activity"/>
    <property type="evidence" value="ECO:0007669"/>
    <property type="project" value="InterPro"/>
</dbReference>
<dbReference type="FunFam" id="3.40.525.10:FF:000008">
    <property type="entry name" value="Phosphatidylinositol transfer protein 3"/>
    <property type="match status" value="1"/>
</dbReference>
<accession>A0A9E7HJ53</accession>
<dbReference type="CDD" id="cd11043">
    <property type="entry name" value="CYP90-like"/>
    <property type="match status" value="1"/>
</dbReference>
<dbReference type="Pfam" id="PF00067">
    <property type="entry name" value="p450"/>
    <property type="match status" value="1"/>
</dbReference>
<dbReference type="InterPro" id="IPR011074">
    <property type="entry name" value="CRAL/TRIO_N_dom"/>
</dbReference>
<evidence type="ECO:0000256" key="2">
    <source>
        <dbReference type="ARBA" id="ARBA00010617"/>
    </source>
</evidence>
<dbReference type="SMART" id="SM00516">
    <property type="entry name" value="SEC14"/>
    <property type="match status" value="1"/>
</dbReference>
<dbReference type="PANTHER" id="PTHR24286">
    <property type="entry name" value="CYTOCHROME P450 26"/>
    <property type="match status" value="1"/>
</dbReference>
<dbReference type="GO" id="GO:0016020">
    <property type="term" value="C:membrane"/>
    <property type="evidence" value="ECO:0007669"/>
    <property type="project" value="UniProtKB-SubCell"/>
</dbReference>
<dbReference type="InterPro" id="IPR036396">
    <property type="entry name" value="Cyt_P450_sf"/>
</dbReference>
<dbReference type="PROSITE" id="PS00086">
    <property type="entry name" value="CYTOCHROME_P450"/>
    <property type="match status" value="1"/>
</dbReference>
<evidence type="ECO:0000256" key="10">
    <source>
        <dbReference type="PIRSR" id="PIRSR602401-1"/>
    </source>
</evidence>
<dbReference type="InterPro" id="IPR017972">
    <property type="entry name" value="Cyt_P450_CS"/>
</dbReference>
<dbReference type="PANTHER" id="PTHR24286:SF194">
    <property type="entry name" value="STEROID (22S)-HYDROXYLASE"/>
    <property type="match status" value="1"/>
</dbReference>
<evidence type="ECO:0000256" key="3">
    <source>
        <dbReference type="ARBA" id="ARBA00022692"/>
    </source>
</evidence>
<dbReference type="InterPro" id="IPR002401">
    <property type="entry name" value="Cyt_P450_E_grp-I"/>
</dbReference>
<comment type="subcellular location">
    <subcellularLocation>
        <location evidence="1">Membrane</location>
        <topology evidence="1">Single-pass membrane protein</topology>
    </subcellularLocation>
</comment>
<keyword evidence="10" id="KW-0349">Heme</keyword>
<dbReference type="SUPFAM" id="SSF46938">
    <property type="entry name" value="CRAL/TRIO N-terminal domain"/>
    <property type="match status" value="1"/>
</dbReference>
<dbReference type="SMART" id="SM01100">
    <property type="entry name" value="CRAL_TRIO_N"/>
    <property type="match status" value="1"/>
</dbReference>
<dbReference type="PRINTS" id="PR00463">
    <property type="entry name" value="EP450I"/>
</dbReference>
<dbReference type="InterPro" id="IPR036273">
    <property type="entry name" value="CRAL/TRIO_N_dom_sf"/>
</dbReference>
<keyword evidence="4 10" id="KW-0479">Metal-binding</keyword>
<evidence type="ECO:0000256" key="1">
    <source>
        <dbReference type="ARBA" id="ARBA00004167"/>
    </source>
</evidence>
<proteinExistence type="inferred from homology"/>
<reference evidence="12" key="1">
    <citation type="submission" date="2022-05" db="EMBL/GenBank/DDBJ databases">
        <title>The Musa troglodytarum L. genome provides insights into the mechanism of non-climacteric behaviour and enrichment of carotenoids.</title>
        <authorList>
            <person name="Wang J."/>
        </authorList>
    </citation>
    <scope>NUCLEOTIDE SEQUENCE</scope>
    <source>
        <tissue evidence="12">Leaf</tissue>
    </source>
</reference>
<dbReference type="PROSITE" id="PS50191">
    <property type="entry name" value="CRAL_TRIO"/>
    <property type="match status" value="1"/>
</dbReference>
<sequence>MALELLLISTAIIAVIIFFAFRSNGNGGGKAHKLPPGKMGLPLIGQTIAFMQPHSSASLGDFVDRSMAKFVTYGKIFRMNLLGKPTIVSTDPDFNRLILQSEGRLFENSCPTSIAEIMGRWSMLALVGDIHRELRSIAVNFMSNVKLRTYFLGDIERQAVKILDSWTENATFSAQEAAKKFAFGLMVKHLMSMDESMPETEQLRREYHTFMKGMASIPLNLPGTAYRKALQSRAIILKIMGQKLDERITKIREKCEGLEEDDLLASVSTHPTLTREQILDLILSMLFAGHETSSGAIALAIYFLQACPKAEEHAEIARLKKERGETALTWDDYKKMEFTHAVINETLRLGNIVHFLHRKAIKDVQYKGYDIPCGWEVVPIISAAHLDPSIYDEPQCYNPWRWKAILVTVTKNSNVMSFSGGPRLCPGAELAKLEMAVFLHHLVLKYDWELAERDFPVSFPFLGFPKGLPIKVRRFVGRADANMFGRKHYSHGDQDHAALPHQEKIKELRAAIGPLSGRSFMFCTDACLRRYLEARNWNVDKSKKMLEETLEWRAAYKPEEIRWPEVATEGETGKAYRADFHDREGRSVLVLRPGRQNTCSHDSQLRHLVYLLENAIINLPQGQEQMVWLIDFTGWSLSNSVPIKTARETADVLQSHYPQRLAAAFLYNPPRIFESFWKIVKYFLDPKTFEKVKFVYPKTEESMGPLRKSFDIQILPEEFGGESKVHYDHEEFARLMAKDDAKTAAIWGADQLPHHTLVGDSAASESHIW</sequence>
<evidence type="ECO:0000256" key="5">
    <source>
        <dbReference type="ARBA" id="ARBA00022955"/>
    </source>
</evidence>
<evidence type="ECO:0000256" key="9">
    <source>
        <dbReference type="ARBA" id="ARBA00023136"/>
    </source>
</evidence>
<dbReference type="CDD" id="cd00170">
    <property type="entry name" value="SEC14"/>
    <property type="match status" value="1"/>
</dbReference>
<evidence type="ECO:0000313" key="13">
    <source>
        <dbReference type="Proteomes" id="UP001055439"/>
    </source>
</evidence>
<dbReference type="GO" id="GO:0016705">
    <property type="term" value="F:oxidoreductase activity, acting on paired donors, with incorporation or reduction of molecular oxygen"/>
    <property type="evidence" value="ECO:0007669"/>
    <property type="project" value="InterPro"/>
</dbReference>
<keyword evidence="8 10" id="KW-0408">Iron</keyword>
<dbReference type="Pfam" id="PF00650">
    <property type="entry name" value="CRAL_TRIO"/>
    <property type="match status" value="1"/>
</dbReference>
<dbReference type="SUPFAM" id="SSF52087">
    <property type="entry name" value="CRAL/TRIO domain"/>
    <property type="match status" value="1"/>
</dbReference>